<dbReference type="SUPFAM" id="SSF46785">
    <property type="entry name" value="Winged helix' DNA-binding domain"/>
    <property type="match status" value="1"/>
</dbReference>
<dbReference type="PRINTS" id="PR00035">
    <property type="entry name" value="HTHGNTR"/>
</dbReference>
<evidence type="ECO:0000313" key="5">
    <source>
        <dbReference type="EMBL" id="ACL69633.1"/>
    </source>
</evidence>
<dbReference type="Gene3D" id="3.40.1410.10">
    <property type="entry name" value="Chorismate lyase-like"/>
    <property type="match status" value="1"/>
</dbReference>
<dbReference type="PROSITE" id="PS50949">
    <property type="entry name" value="HTH_GNTR"/>
    <property type="match status" value="1"/>
</dbReference>
<dbReference type="AlphaFoldDB" id="B8CWG4"/>
<proteinExistence type="predicted"/>
<dbReference type="InterPro" id="IPR028978">
    <property type="entry name" value="Chorismate_lyase_/UTRA_dom_sf"/>
</dbReference>
<sequence>MDLIKQDSRPLYLRVKEYIENKIKKEIYKPGDRLPSETALSNELGVSRATLREALRVLEEEGKIVKHQGIGTFVNQQTPRFLKGIEELVSVTKTIENAGYTPGSKVLRLEEIYPDDKLSKKMRLDSSHKILKIERIRTADNQPVVYCLDHLGLKYLENGISKRDFQGSLFKLLENKYGIFIKYALTHIVPYITDKSLAEKLDIKEKSPLLLLEQYHYDTDERMILFSQNYFRSDQFQFKVLRKR</sequence>
<keyword evidence="3" id="KW-0804">Transcription</keyword>
<evidence type="ECO:0000256" key="3">
    <source>
        <dbReference type="ARBA" id="ARBA00023163"/>
    </source>
</evidence>
<dbReference type="Pfam" id="PF07702">
    <property type="entry name" value="UTRA"/>
    <property type="match status" value="1"/>
</dbReference>
<dbReference type="InterPro" id="IPR036388">
    <property type="entry name" value="WH-like_DNA-bd_sf"/>
</dbReference>
<dbReference type="RefSeq" id="WP_012635820.1">
    <property type="nucleotide sequence ID" value="NC_011899.1"/>
</dbReference>
<dbReference type="SMART" id="SM00345">
    <property type="entry name" value="HTH_GNTR"/>
    <property type="match status" value="1"/>
</dbReference>
<dbReference type="HOGENOM" id="CLU_063236_4_0_9"/>
<dbReference type="KEGG" id="hor:Hore_08770"/>
<keyword evidence="1" id="KW-0805">Transcription regulation</keyword>
<evidence type="ECO:0000259" key="4">
    <source>
        <dbReference type="PROSITE" id="PS50949"/>
    </source>
</evidence>
<dbReference type="STRING" id="373903.Hore_08770"/>
<dbReference type="CDD" id="cd07377">
    <property type="entry name" value="WHTH_GntR"/>
    <property type="match status" value="1"/>
</dbReference>
<evidence type="ECO:0000256" key="1">
    <source>
        <dbReference type="ARBA" id="ARBA00023015"/>
    </source>
</evidence>
<evidence type="ECO:0000256" key="2">
    <source>
        <dbReference type="ARBA" id="ARBA00023125"/>
    </source>
</evidence>
<dbReference type="OrthoDB" id="457376at2"/>
<accession>B8CWG4</accession>
<dbReference type="SMART" id="SM00866">
    <property type="entry name" value="UTRA"/>
    <property type="match status" value="1"/>
</dbReference>
<reference evidence="5 6" key="1">
    <citation type="journal article" date="2009" name="PLoS ONE">
        <title>Genome analysis of the anaerobic thermohalophilic bacterium Halothermothrix orenii.</title>
        <authorList>
            <person name="Mavromatis K."/>
            <person name="Ivanova N."/>
            <person name="Anderson I."/>
            <person name="Lykidis A."/>
            <person name="Hooper S.D."/>
            <person name="Sun H."/>
            <person name="Kunin V."/>
            <person name="Lapidus A."/>
            <person name="Hugenholtz P."/>
            <person name="Patel B."/>
            <person name="Kyrpides N.C."/>
        </authorList>
    </citation>
    <scope>NUCLEOTIDE SEQUENCE [LARGE SCALE GENOMIC DNA]</scope>
    <source>
        <strain evidence="6">H 168 / OCM 544 / DSM 9562</strain>
    </source>
</reference>
<dbReference type="EMBL" id="CP001098">
    <property type="protein sequence ID" value="ACL69633.1"/>
    <property type="molecule type" value="Genomic_DNA"/>
</dbReference>
<dbReference type="InterPro" id="IPR011663">
    <property type="entry name" value="UTRA"/>
</dbReference>
<dbReference type="eggNOG" id="COG2188">
    <property type="taxonomic scope" value="Bacteria"/>
</dbReference>
<dbReference type="InterPro" id="IPR000524">
    <property type="entry name" value="Tscrpt_reg_HTH_GntR"/>
</dbReference>
<dbReference type="Gene3D" id="1.10.10.10">
    <property type="entry name" value="Winged helix-like DNA-binding domain superfamily/Winged helix DNA-binding domain"/>
    <property type="match status" value="1"/>
</dbReference>
<dbReference type="InterPro" id="IPR036390">
    <property type="entry name" value="WH_DNA-bd_sf"/>
</dbReference>
<dbReference type="Pfam" id="PF00392">
    <property type="entry name" value="GntR"/>
    <property type="match status" value="1"/>
</dbReference>
<organism evidence="5 6">
    <name type="scientific">Halothermothrix orenii (strain H 168 / OCM 544 / DSM 9562)</name>
    <dbReference type="NCBI Taxonomy" id="373903"/>
    <lineage>
        <taxon>Bacteria</taxon>
        <taxon>Bacillati</taxon>
        <taxon>Bacillota</taxon>
        <taxon>Clostridia</taxon>
        <taxon>Halanaerobiales</taxon>
        <taxon>Halothermotrichaceae</taxon>
        <taxon>Halothermothrix</taxon>
    </lineage>
</organism>
<name>B8CWG4_HALOH</name>
<dbReference type="InterPro" id="IPR050679">
    <property type="entry name" value="Bact_HTH_transcr_reg"/>
</dbReference>
<keyword evidence="6" id="KW-1185">Reference proteome</keyword>
<dbReference type="PANTHER" id="PTHR44846:SF17">
    <property type="entry name" value="GNTR-FAMILY TRANSCRIPTIONAL REGULATOR"/>
    <property type="match status" value="1"/>
</dbReference>
<protein>
    <submittedName>
        <fullName evidence="5">Transcriptional regulator, GntR family</fullName>
    </submittedName>
</protein>
<dbReference type="GO" id="GO:0045892">
    <property type="term" value="P:negative regulation of DNA-templated transcription"/>
    <property type="evidence" value="ECO:0007669"/>
    <property type="project" value="TreeGrafter"/>
</dbReference>
<keyword evidence="2" id="KW-0238">DNA-binding</keyword>
<evidence type="ECO:0000313" key="6">
    <source>
        <dbReference type="Proteomes" id="UP000000719"/>
    </source>
</evidence>
<dbReference type="GO" id="GO:0003677">
    <property type="term" value="F:DNA binding"/>
    <property type="evidence" value="ECO:0007669"/>
    <property type="project" value="UniProtKB-KW"/>
</dbReference>
<gene>
    <name evidence="5" type="ordered locus">Hore_08770</name>
</gene>
<dbReference type="Proteomes" id="UP000000719">
    <property type="component" value="Chromosome"/>
</dbReference>
<feature type="domain" description="HTH gntR-type" evidence="4">
    <location>
        <begin position="9"/>
        <end position="77"/>
    </location>
</feature>
<dbReference type="SUPFAM" id="SSF64288">
    <property type="entry name" value="Chorismate lyase-like"/>
    <property type="match status" value="1"/>
</dbReference>
<dbReference type="GO" id="GO:0003700">
    <property type="term" value="F:DNA-binding transcription factor activity"/>
    <property type="evidence" value="ECO:0007669"/>
    <property type="project" value="InterPro"/>
</dbReference>
<dbReference type="PANTHER" id="PTHR44846">
    <property type="entry name" value="MANNOSYL-D-GLYCERATE TRANSPORT/METABOLISM SYSTEM REPRESSOR MNGR-RELATED"/>
    <property type="match status" value="1"/>
</dbReference>